<dbReference type="InterPro" id="IPR036543">
    <property type="entry name" value="Guanylate-bd_C_sf"/>
</dbReference>
<dbReference type="InterPro" id="IPR027417">
    <property type="entry name" value="P-loop_NTPase"/>
</dbReference>
<proteinExistence type="inferred from homology"/>
<evidence type="ECO:0000256" key="1">
    <source>
        <dbReference type="ARBA" id="ARBA00022741"/>
    </source>
</evidence>
<evidence type="ECO:0000313" key="6">
    <source>
        <dbReference type="EMBL" id="CAI9602493.1"/>
    </source>
</evidence>
<dbReference type="Gene3D" id="3.40.50.300">
    <property type="entry name" value="P-loop containing nucleotide triphosphate hydrolases"/>
    <property type="match status" value="1"/>
</dbReference>
<dbReference type="Pfam" id="PF02263">
    <property type="entry name" value="GBP"/>
    <property type="match status" value="1"/>
</dbReference>
<dbReference type="InterPro" id="IPR030386">
    <property type="entry name" value="G_GB1_RHD3_dom"/>
</dbReference>
<evidence type="ECO:0000256" key="2">
    <source>
        <dbReference type="ARBA" id="ARBA00022801"/>
    </source>
</evidence>
<protein>
    <recommendedName>
        <fullName evidence="5">GB1/RHD3-type G domain-containing protein</fullName>
    </recommendedName>
</protein>
<dbReference type="Proteomes" id="UP001162483">
    <property type="component" value="Unassembled WGS sequence"/>
</dbReference>
<reference evidence="6" key="1">
    <citation type="submission" date="2023-05" db="EMBL/GenBank/DDBJ databases">
        <authorList>
            <person name="Stuckert A."/>
        </authorList>
    </citation>
    <scope>NUCLEOTIDE SEQUENCE</scope>
</reference>
<evidence type="ECO:0000313" key="7">
    <source>
        <dbReference type="Proteomes" id="UP001162483"/>
    </source>
</evidence>
<dbReference type="InterPro" id="IPR003191">
    <property type="entry name" value="Guanylate-bd/ATL_C"/>
</dbReference>
<dbReference type="PANTHER" id="PTHR10751">
    <property type="entry name" value="GUANYLATE BINDING PROTEIN"/>
    <property type="match status" value="1"/>
</dbReference>
<dbReference type="Pfam" id="PF02841">
    <property type="entry name" value="GBP_C"/>
    <property type="match status" value="1"/>
</dbReference>
<dbReference type="SUPFAM" id="SSF52540">
    <property type="entry name" value="P-loop containing nucleoside triphosphate hydrolases"/>
    <property type="match status" value="1"/>
</dbReference>
<comment type="similarity">
    <text evidence="4">Belongs to the TRAFAC class dynamin-like GTPase superfamily. GB1/RHD3 GTPase family.</text>
</comment>
<keyword evidence="2" id="KW-0378">Hydrolase</keyword>
<keyword evidence="7" id="KW-1185">Reference proteome</keyword>
<accession>A0ABN9G4P6</accession>
<dbReference type="Gene3D" id="1.20.1000.10">
    <property type="entry name" value="Guanylate-binding protein, C-terminal domain"/>
    <property type="match status" value="1"/>
</dbReference>
<dbReference type="InterPro" id="IPR015894">
    <property type="entry name" value="Guanylate-bd_N"/>
</dbReference>
<gene>
    <name evidence="6" type="ORF">SPARVUS_LOCUS13144984</name>
</gene>
<name>A0ABN9G4P6_9NEOB</name>
<dbReference type="EMBL" id="CATNWA010017698">
    <property type="protein sequence ID" value="CAI9602493.1"/>
    <property type="molecule type" value="Genomic_DNA"/>
</dbReference>
<keyword evidence="1" id="KW-0547">Nucleotide-binding</keyword>
<organism evidence="6 7">
    <name type="scientific">Staurois parvus</name>
    <dbReference type="NCBI Taxonomy" id="386267"/>
    <lineage>
        <taxon>Eukaryota</taxon>
        <taxon>Metazoa</taxon>
        <taxon>Chordata</taxon>
        <taxon>Craniata</taxon>
        <taxon>Vertebrata</taxon>
        <taxon>Euteleostomi</taxon>
        <taxon>Amphibia</taxon>
        <taxon>Batrachia</taxon>
        <taxon>Anura</taxon>
        <taxon>Neobatrachia</taxon>
        <taxon>Ranoidea</taxon>
        <taxon>Ranidae</taxon>
        <taxon>Staurois</taxon>
    </lineage>
</organism>
<evidence type="ECO:0000256" key="3">
    <source>
        <dbReference type="ARBA" id="ARBA00023134"/>
    </source>
</evidence>
<keyword evidence="3" id="KW-0342">GTP-binding</keyword>
<dbReference type="CDD" id="cd01851">
    <property type="entry name" value="GBP"/>
    <property type="match status" value="1"/>
</dbReference>
<comment type="caution">
    <text evidence="6">The sequence shown here is derived from an EMBL/GenBank/DDBJ whole genome shotgun (WGS) entry which is preliminary data.</text>
</comment>
<evidence type="ECO:0000256" key="4">
    <source>
        <dbReference type="PROSITE-ProRule" id="PRU01052"/>
    </source>
</evidence>
<feature type="domain" description="GB1/RHD3-type G" evidence="5">
    <location>
        <begin position="1"/>
        <end position="229"/>
    </location>
</feature>
<sequence>MYRTGKSYMMNKLAGIQKGFELSAAVQAKTKGIWMWCVPHPTMKEHTLVLLDTEGLGDVRKGDKKNDLRIFCLSVLLSSVLVYNSRGTIDEDAVEKLRYPSHSRELAEMIKVKSNDNENNEGQFSRHFPAFIWVVRDFTLMLELNGKEITEDEYLENALLLEEQENSKIQERNRSRDAIRMYFNTRKCFAFDLPSGDKNVLQKMDEEELTPSFMAQCQKFCEYIYKNAEVKHVDDIILVSGEILGQLVYKYTEAITSSTAMCMEDVVMSISEMKNRAAVREATEHYEKMMRERGQFPTETLEEFIELSAKFEEEALQMFTDKSFNDLELNFHAQFMRNIEERKKEFSKMNEVTSLNYCDHLIKKYSKSLEQALQQDLYSKPGGYQKFQEDMAMIEEKYNSEPRKGVEVGIGVHGRGYGGTTSPPVWGPGQQGGPGSWVNQMWAGGGGDWHWGGQLL</sequence>
<dbReference type="SUPFAM" id="SSF48340">
    <property type="entry name" value="Interferon-induced guanylate-binding protein 1 (GBP1), C-terminal domain"/>
    <property type="match status" value="1"/>
</dbReference>
<evidence type="ECO:0000259" key="5">
    <source>
        <dbReference type="PROSITE" id="PS51715"/>
    </source>
</evidence>
<dbReference type="PROSITE" id="PS51715">
    <property type="entry name" value="G_GB1_RHD3"/>
    <property type="match status" value="1"/>
</dbReference>